<dbReference type="PROSITE" id="PS00108">
    <property type="entry name" value="PROTEIN_KINASE_ST"/>
    <property type="match status" value="1"/>
</dbReference>
<keyword evidence="2 5" id="KW-0547">Nucleotide-binding</keyword>
<feature type="binding site" evidence="5">
    <location>
        <position position="52"/>
    </location>
    <ligand>
        <name>ATP</name>
        <dbReference type="ChEBI" id="CHEBI:30616"/>
    </ligand>
</feature>
<dbReference type="PANTHER" id="PTHR43289:SF34">
    <property type="entry name" value="SERINE_THREONINE-PROTEIN KINASE YBDM-RELATED"/>
    <property type="match status" value="1"/>
</dbReference>
<accession>A0ABU7K9N6</accession>
<dbReference type="InterPro" id="IPR008271">
    <property type="entry name" value="Ser/Thr_kinase_AS"/>
</dbReference>
<evidence type="ECO:0000256" key="3">
    <source>
        <dbReference type="ARBA" id="ARBA00022777"/>
    </source>
</evidence>
<dbReference type="GO" id="GO:0004674">
    <property type="term" value="F:protein serine/threonine kinase activity"/>
    <property type="evidence" value="ECO:0007669"/>
    <property type="project" value="UniProtKB-EC"/>
</dbReference>
<protein>
    <submittedName>
        <fullName evidence="8">Serine/threonine-protein kinase</fullName>
        <ecNumber evidence="8">2.7.11.1</ecNumber>
    </submittedName>
</protein>
<evidence type="ECO:0000313" key="9">
    <source>
        <dbReference type="Proteomes" id="UP001356095"/>
    </source>
</evidence>
<organism evidence="8 9">
    <name type="scientific">Nocardiopsis codii</name>
    <dbReference type="NCBI Taxonomy" id="3065942"/>
    <lineage>
        <taxon>Bacteria</taxon>
        <taxon>Bacillati</taxon>
        <taxon>Actinomycetota</taxon>
        <taxon>Actinomycetes</taxon>
        <taxon>Streptosporangiales</taxon>
        <taxon>Nocardiopsidaceae</taxon>
        <taxon>Nocardiopsis</taxon>
    </lineage>
</organism>
<keyword evidence="1 8" id="KW-0808">Transferase</keyword>
<sequence>MKARGARRLDPLEPGDPREIGGHRVRGRIGSGGMGTVYAADSPGVHGYLAVKVVHPEQAADHRFRERFAVEARLLSRVNSPSVARFVRADVEAELPWLITEYVAGPTLRHHVERFGRLRKGMLLGLAVGTAEALRAIHAAGVVHRDLKPSNVVLSSTGPKLLDFGIAHPVEDPDPTKWIRLRRMRRAYRDLRLPSPDSLADERIAERVDRLGTPGWVSPEQYQRQPTTQKADVFLWGAVVAFASVAHDPFGRADAKEMARRVMFEEPDLQHLPPGLERLVLAAMSKDPDDRPDSTELLREALALENPEGGVRAPEDDGGTSPATGVTAVRRLLERRWTEVAVRPPQLPREGARLFGRPAPGGGTDGVAP</sequence>
<evidence type="ECO:0000256" key="2">
    <source>
        <dbReference type="ARBA" id="ARBA00022741"/>
    </source>
</evidence>
<dbReference type="InterPro" id="IPR017441">
    <property type="entry name" value="Protein_kinase_ATP_BS"/>
</dbReference>
<keyword evidence="9" id="KW-1185">Reference proteome</keyword>
<dbReference type="CDD" id="cd14014">
    <property type="entry name" value="STKc_PknB_like"/>
    <property type="match status" value="1"/>
</dbReference>
<dbReference type="PROSITE" id="PS50011">
    <property type="entry name" value="PROTEIN_KINASE_DOM"/>
    <property type="match status" value="1"/>
</dbReference>
<evidence type="ECO:0000259" key="7">
    <source>
        <dbReference type="PROSITE" id="PS50011"/>
    </source>
</evidence>
<dbReference type="EC" id="2.7.11.1" evidence="8"/>
<feature type="compositionally biased region" description="Gly residues" evidence="6">
    <location>
        <begin position="359"/>
        <end position="369"/>
    </location>
</feature>
<dbReference type="SMART" id="SM00220">
    <property type="entry name" value="S_TKc"/>
    <property type="match status" value="1"/>
</dbReference>
<dbReference type="EMBL" id="JAUZMY010000014">
    <property type="protein sequence ID" value="MEE2038609.1"/>
    <property type="molecule type" value="Genomic_DNA"/>
</dbReference>
<dbReference type="Proteomes" id="UP001356095">
    <property type="component" value="Unassembled WGS sequence"/>
</dbReference>
<dbReference type="PROSITE" id="PS00107">
    <property type="entry name" value="PROTEIN_KINASE_ATP"/>
    <property type="match status" value="1"/>
</dbReference>
<feature type="compositionally biased region" description="Basic and acidic residues" evidence="6">
    <location>
        <begin position="7"/>
        <end position="22"/>
    </location>
</feature>
<evidence type="ECO:0000256" key="5">
    <source>
        <dbReference type="PROSITE-ProRule" id="PRU10141"/>
    </source>
</evidence>
<dbReference type="PANTHER" id="PTHR43289">
    <property type="entry name" value="MITOGEN-ACTIVATED PROTEIN KINASE KINASE KINASE 20-RELATED"/>
    <property type="match status" value="1"/>
</dbReference>
<feature type="region of interest" description="Disordered" evidence="6">
    <location>
        <begin position="1"/>
        <end position="24"/>
    </location>
</feature>
<gene>
    <name evidence="8" type="ORF">Q8791_15395</name>
</gene>
<evidence type="ECO:0000313" key="8">
    <source>
        <dbReference type="EMBL" id="MEE2038609.1"/>
    </source>
</evidence>
<evidence type="ECO:0000256" key="1">
    <source>
        <dbReference type="ARBA" id="ARBA00022679"/>
    </source>
</evidence>
<feature type="region of interest" description="Disordered" evidence="6">
    <location>
        <begin position="305"/>
        <end position="324"/>
    </location>
</feature>
<name>A0ABU7K9N6_9ACTN</name>
<keyword evidence="4 5" id="KW-0067">ATP-binding</keyword>
<comment type="caution">
    <text evidence="8">The sequence shown here is derived from an EMBL/GenBank/DDBJ whole genome shotgun (WGS) entry which is preliminary data.</text>
</comment>
<keyword evidence="3 8" id="KW-0418">Kinase</keyword>
<dbReference type="Pfam" id="PF00069">
    <property type="entry name" value="Pkinase"/>
    <property type="match status" value="1"/>
</dbReference>
<dbReference type="InterPro" id="IPR000719">
    <property type="entry name" value="Prot_kinase_dom"/>
</dbReference>
<proteinExistence type="predicted"/>
<reference evidence="8 9" key="1">
    <citation type="submission" date="2023-08" db="EMBL/GenBank/DDBJ databases">
        <authorList>
            <person name="Girao M."/>
            <person name="Carvalho M.F."/>
        </authorList>
    </citation>
    <scope>NUCLEOTIDE SEQUENCE [LARGE SCALE GENOMIC DNA]</scope>
    <source>
        <strain evidence="8 9">CT-R113</strain>
    </source>
</reference>
<feature type="domain" description="Protein kinase" evidence="7">
    <location>
        <begin position="23"/>
        <end position="303"/>
    </location>
</feature>
<dbReference type="SUPFAM" id="SSF56112">
    <property type="entry name" value="Protein kinase-like (PK-like)"/>
    <property type="match status" value="1"/>
</dbReference>
<evidence type="ECO:0000256" key="4">
    <source>
        <dbReference type="ARBA" id="ARBA00022840"/>
    </source>
</evidence>
<evidence type="ECO:0000256" key="6">
    <source>
        <dbReference type="SAM" id="MobiDB-lite"/>
    </source>
</evidence>
<dbReference type="Gene3D" id="3.30.200.20">
    <property type="entry name" value="Phosphorylase Kinase, domain 1"/>
    <property type="match status" value="1"/>
</dbReference>
<dbReference type="Gene3D" id="1.10.510.10">
    <property type="entry name" value="Transferase(Phosphotransferase) domain 1"/>
    <property type="match status" value="1"/>
</dbReference>
<dbReference type="InterPro" id="IPR011009">
    <property type="entry name" value="Kinase-like_dom_sf"/>
</dbReference>
<dbReference type="RefSeq" id="WP_330092394.1">
    <property type="nucleotide sequence ID" value="NZ_JAUZMY010000014.1"/>
</dbReference>
<feature type="region of interest" description="Disordered" evidence="6">
    <location>
        <begin position="343"/>
        <end position="369"/>
    </location>
</feature>